<sequence>MEFERSKETLVNTQATLCPQNDKIPPQNELLESRCKGRAGYSLLPTNDLKILVISKPFDEECNEYFHKVLSFLHKHRIEIYTTKSSLEAVKDDPVIRDHIKPQIYTDDIRINRIITLGGDGTILFSIKMFYNKSVPPMISFGLGSVGYLCSFDCKEMIDTLTDLLLDPCYRKRKTTIDEICQVRPVKTLDSTPFLDYKDRLRVTITSKSKKEKFMVTSSIFEEDEKEFDSGSSICALNEFALESEAFYLPFTCGVYVNETFLTEITACGLILSTSTGSTAYGMSAGGSIVQAGVEAICITAVNPSSISFRPLILPFNCKVTLKIPKGVNENVIKGVIDGDFKFMCTDEDEITIEGSSDPIPFVSKEADDPMTSWIKRVSSTVLNY</sequence>
<dbReference type="GO" id="GO:0006741">
    <property type="term" value="P:NADP+ biosynthetic process"/>
    <property type="evidence" value="ECO:0007669"/>
    <property type="project" value="InterPro"/>
</dbReference>
<dbReference type="Pfam" id="PF01513">
    <property type="entry name" value="NAD_kinase"/>
    <property type="match status" value="1"/>
</dbReference>
<dbReference type="InterPro" id="IPR016064">
    <property type="entry name" value="NAD/diacylglycerol_kinase_sf"/>
</dbReference>
<evidence type="ECO:0000256" key="4">
    <source>
        <dbReference type="ARBA" id="ARBA00022857"/>
    </source>
</evidence>
<reference evidence="6" key="1">
    <citation type="submission" date="2023-07" db="EMBL/GenBank/DDBJ databases">
        <authorList>
            <consortium name="AG Swart"/>
            <person name="Singh M."/>
            <person name="Singh A."/>
            <person name="Seah K."/>
            <person name="Emmerich C."/>
        </authorList>
    </citation>
    <scope>NUCLEOTIDE SEQUENCE</scope>
    <source>
        <strain evidence="6">DP1</strain>
    </source>
</reference>
<organism evidence="6 7">
    <name type="scientific">Euplotes crassus</name>
    <dbReference type="NCBI Taxonomy" id="5936"/>
    <lineage>
        <taxon>Eukaryota</taxon>
        <taxon>Sar</taxon>
        <taxon>Alveolata</taxon>
        <taxon>Ciliophora</taxon>
        <taxon>Intramacronucleata</taxon>
        <taxon>Spirotrichea</taxon>
        <taxon>Hypotrichia</taxon>
        <taxon>Euplotida</taxon>
        <taxon>Euplotidae</taxon>
        <taxon>Moneuplotes</taxon>
    </lineage>
</organism>
<keyword evidence="5" id="KW-0520">NAD</keyword>
<proteinExistence type="inferred from homology"/>
<dbReference type="HAMAP" id="MF_00361">
    <property type="entry name" value="NAD_kinase"/>
    <property type="match status" value="1"/>
</dbReference>
<gene>
    <name evidence="6" type="ORF">ECRASSUSDP1_LOCUS13745</name>
</gene>
<evidence type="ECO:0000256" key="3">
    <source>
        <dbReference type="ARBA" id="ARBA00022777"/>
    </source>
</evidence>
<dbReference type="PANTHER" id="PTHR20275">
    <property type="entry name" value="NAD KINASE"/>
    <property type="match status" value="1"/>
</dbReference>
<dbReference type="Proteomes" id="UP001295684">
    <property type="component" value="Unassembled WGS sequence"/>
</dbReference>
<protein>
    <submittedName>
        <fullName evidence="6">Uncharacterized protein</fullName>
    </submittedName>
</protein>
<dbReference type="Gene3D" id="3.40.50.10330">
    <property type="entry name" value="Probable inorganic polyphosphate/atp-NAD kinase, domain 1"/>
    <property type="match status" value="1"/>
</dbReference>
<accession>A0AAD1XEZ2</accession>
<keyword evidence="2" id="KW-0808">Transferase</keyword>
<dbReference type="GO" id="GO:0003951">
    <property type="term" value="F:NAD+ kinase activity"/>
    <property type="evidence" value="ECO:0007669"/>
    <property type="project" value="InterPro"/>
</dbReference>
<evidence type="ECO:0000313" key="6">
    <source>
        <dbReference type="EMBL" id="CAI2372415.1"/>
    </source>
</evidence>
<dbReference type="SUPFAM" id="SSF111331">
    <property type="entry name" value="NAD kinase/diacylglycerol kinase-like"/>
    <property type="match status" value="1"/>
</dbReference>
<evidence type="ECO:0000256" key="1">
    <source>
        <dbReference type="ARBA" id="ARBA00010995"/>
    </source>
</evidence>
<keyword evidence="3" id="KW-0418">Kinase</keyword>
<evidence type="ECO:0000313" key="7">
    <source>
        <dbReference type="Proteomes" id="UP001295684"/>
    </source>
</evidence>
<dbReference type="Pfam" id="PF20143">
    <property type="entry name" value="NAD_kinase_C"/>
    <property type="match status" value="1"/>
</dbReference>
<comment type="caution">
    <text evidence="6">The sequence shown here is derived from an EMBL/GenBank/DDBJ whole genome shotgun (WGS) entry which is preliminary data.</text>
</comment>
<dbReference type="InterPro" id="IPR002504">
    <property type="entry name" value="NADK"/>
</dbReference>
<keyword evidence="4" id="KW-0521">NADP</keyword>
<name>A0AAD1XEZ2_EUPCR</name>
<dbReference type="GO" id="GO:0019674">
    <property type="term" value="P:NAD+ metabolic process"/>
    <property type="evidence" value="ECO:0007669"/>
    <property type="project" value="InterPro"/>
</dbReference>
<dbReference type="InterPro" id="IPR017437">
    <property type="entry name" value="ATP-NAD_kinase_PpnK-typ_C"/>
</dbReference>
<dbReference type="InterPro" id="IPR017438">
    <property type="entry name" value="ATP-NAD_kinase_N"/>
</dbReference>
<dbReference type="AlphaFoldDB" id="A0AAD1XEZ2"/>
<evidence type="ECO:0000256" key="5">
    <source>
        <dbReference type="ARBA" id="ARBA00023027"/>
    </source>
</evidence>
<dbReference type="PANTHER" id="PTHR20275:SF0">
    <property type="entry name" value="NAD KINASE"/>
    <property type="match status" value="1"/>
</dbReference>
<evidence type="ECO:0000256" key="2">
    <source>
        <dbReference type="ARBA" id="ARBA00022679"/>
    </source>
</evidence>
<keyword evidence="7" id="KW-1185">Reference proteome</keyword>
<comment type="similarity">
    <text evidence="1">Belongs to the NAD kinase family.</text>
</comment>
<dbReference type="EMBL" id="CAMPGE010013701">
    <property type="protein sequence ID" value="CAI2372415.1"/>
    <property type="molecule type" value="Genomic_DNA"/>
</dbReference>
<dbReference type="Gene3D" id="2.60.200.30">
    <property type="entry name" value="Probable inorganic polyphosphate/atp-NAD kinase, domain 2"/>
    <property type="match status" value="1"/>
</dbReference>